<dbReference type="KEGG" id="mcha:111020011"/>
<dbReference type="AlphaFoldDB" id="A0A6J1DFK7"/>
<dbReference type="Pfam" id="PF00622">
    <property type="entry name" value="SPRY"/>
    <property type="match status" value="1"/>
</dbReference>
<dbReference type="PROSITE" id="PS50188">
    <property type="entry name" value="B302_SPRY"/>
    <property type="match status" value="1"/>
</dbReference>
<dbReference type="Proteomes" id="UP000504603">
    <property type="component" value="Unplaced"/>
</dbReference>
<keyword evidence="3" id="KW-1185">Reference proteome</keyword>
<dbReference type="InterPro" id="IPR003877">
    <property type="entry name" value="SPRY_dom"/>
</dbReference>
<keyword evidence="1" id="KW-0472">Membrane</keyword>
<keyword evidence="1" id="KW-0812">Transmembrane</keyword>
<dbReference type="InterPro" id="IPR044736">
    <property type="entry name" value="Gid1/RanBPM/SPLA_SPRY"/>
</dbReference>
<gene>
    <name evidence="4" type="primary">LOC111020011</name>
</gene>
<proteinExistence type="predicted"/>
<sequence length="470" mass="51258">MGESAVVAAAAVSVGVVTFLLTSLHFWRRRRRRRLVVAETVETIQSVENSQQSGFATAKLHRQTESDGKKRLSNFVYPRGVSQKPLFSWDDNPSLVNDAVENGWTQFAFTGYMSSSPSSRSRLLGLCSAGEVEKEIAAEISWEVSQGSADFMQKIRLNSGFNNTINNAISPSTPASSVIRTALPLPGPPLASFPQEAYFEITILHISGDDNEPTGTAKEGERLKLIPENHISKTSSESLAYFTPNNKVSNVEETKLNGKGEEEESVEDVILSIGLSSGGSAPSKLPGSYPGSIGFNSNGSVYLDGIKLVFESEKEDWGRSEKVIGCGFDPKQKKVFFTVDSEVVHVIHGKSEEFGSPLYPTLAANADVTVLVNLGQSVFKYMPAQRTPNPCFVSPLVNAAGGSHGNGYEDSRELFSMGMIDSQWSNRTTPRPNNNLVVDNRDMDGDDESSYEIELFEIVVEDSQQKASKM</sequence>
<reference evidence="4" key="1">
    <citation type="submission" date="2025-08" db="UniProtKB">
        <authorList>
            <consortium name="RefSeq"/>
        </authorList>
    </citation>
    <scope>IDENTIFICATION</scope>
    <source>
        <strain evidence="4">OHB3-1</strain>
    </source>
</reference>
<evidence type="ECO:0000256" key="1">
    <source>
        <dbReference type="SAM" id="Phobius"/>
    </source>
</evidence>
<dbReference type="PANTHER" id="PTHR44991">
    <property type="entry name" value="IMMUNOGLOBULIN SUPERFAMILY MEMBER 5"/>
    <property type="match status" value="1"/>
</dbReference>
<dbReference type="SMART" id="SM00449">
    <property type="entry name" value="SPRY"/>
    <property type="match status" value="1"/>
</dbReference>
<dbReference type="OrthoDB" id="258495at2759"/>
<keyword evidence="1" id="KW-1133">Transmembrane helix</keyword>
<dbReference type="InterPro" id="IPR013320">
    <property type="entry name" value="ConA-like_dom_sf"/>
</dbReference>
<feature type="domain" description="B30.2/SPRY" evidence="2">
    <location>
        <begin position="186"/>
        <end position="379"/>
    </location>
</feature>
<accession>A0A6J1DFK7</accession>
<feature type="transmembrane region" description="Helical" evidence="1">
    <location>
        <begin position="6"/>
        <end position="27"/>
    </location>
</feature>
<organism evidence="3 4">
    <name type="scientific">Momordica charantia</name>
    <name type="common">Bitter gourd</name>
    <name type="synonym">Balsam pear</name>
    <dbReference type="NCBI Taxonomy" id="3673"/>
    <lineage>
        <taxon>Eukaryota</taxon>
        <taxon>Viridiplantae</taxon>
        <taxon>Streptophyta</taxon>
        <taxon>Embryophyta</taxon>
        <taxon>Tracheophyta</taxon>
        <taxon>Spermatophyta</taxon>
        <taxon>Magnoliopsida</taxon>
        <taxon>eudicotyledons</taxon>
        <taxon>Gunneridae</taxon>
        <taxon>Pentapetalae</taxon>
        <taxon>rosids</taxon>
        <taxon>fabids</taxon>
        <taxon>Cucurbitales</taxon>
        <taxon>Cucurbitaceae</taxon>
        <taxon>Momordiceae</taxon>
        <taxon>Momordica</taxon>
    </lineage>
</organism>
<dbReference type="CDD" id="cd12885">
    <property type="entry name" value="SPRY_RanBP_like"/>
    <property type="match status" value="1"/>
</dbReference>
<name>A0A6J1DFK7_MOMCH</name>
<dbReference type="GeneID" id="111020011"/>
<dbReference type="RefSeq" id="XP_022152279.1">
    <property type="nucleotide sequence ID" value="XM_022296587.1"/>
</dbReference>
<evidence type="ECO:0000259" key="2">
    <source>
        <dbReference type="PROSITE" id="PS50188"/>
    </source>
</evidence>
<dbReference type="InterPro" id="IPR001870">
    <property type="entry name" value="B30.2/SPRY"/>
</dbReference>
<protein>
    <submittedName>
        <fullName evidence="4">Uncharacterized protein LOC111020011</fullName>
    </submittedName>
</protein>
<dbReference type="Gene3D" id="2.60.120.920">
    <property type="match status" value="1"/>
</dbReference>
<dbReference type="InterPro" id="IPR043136">
    <property type="entry name" value="B30.2/SPRY_sf"/>
</dbReference>
<dbReference type="SUPFAM" id="SSF49899">
    <property type="entry name" value="Concanavalin A-like lectins/glucanases"/>
    <property type="match status" value="1"/>
</dbReference>
<dbReference type="PANTHER" id="PTHR44991:SF1">
    <property type="entry name" value="IMMUNOGLOBULIN SUPERFAMILY MEMBER 5"/>
    <property type="match status" value="1"/>
</dbReference>
<evidence type="ECO:0000313" key="4">
    <source>
        <dbReference type="RefSeq" id="XP_022152279.1"/>
    </source>
</evidence>
<evidence type="ECO:0000313" key="3">
    <source>
        <dbReference type="Proteomes" id="UP000504603"/>
    </source>
</evidence>